<dbReference type="EMBL" id="SSTE01022690">
    <property type="protein sequence ID" value="KAA0031792.1"/>
    <property type="molecule type" value="Genomic_DNA"/>
</dbReference>
<evidence type="ECO:0000313" key="2">
    <source>
        <dbReference type="Proteomes" id="UP000321393"/>
    </source>
</evidence>
<accession>A0A5A7SL28</accession>
<reference evidence="1 2" key="1">
    <citation type="submission" date="2019-08" db="EMBL/GenBank/DDBJ databases">
        <title>Draft genome sequences of two oriental melons (Cucumis melo L. var makuwa).</title>
        <authorList>
            <person name="Kwon S.-Y."/>
        </authorList>
    </citation>
    <scope>NUCLEOTIDE SEQUENCE [LARGE SCALE GENOMIC DNA]</scope>
    <source>
        <strain evidence="2">cv. SW 3</strain>
        <tissue evidence="1">Leaf</tissue>
    </source>
</reference>
<comment type="caution">
    <text evidence="1">The sequence shown here is derived from an EMBL/GenBank/DDBJ whole genome shotgun (WGS) entry which is preliminary data.</text>
</comment>
<dbReference type="Pfam" id="PF08284">
    <property type="entry name" value="RVP_2"/>
    <property type="match status" value="1"/>
</dbReference>
<name>A0A5A7SL28_CUCMM</name>
<sequence length="219" mass="24649">MQLAELVENREIIRGEANLNGFSGGKYPPQPSANVKSVVNYSTNDSKGNTLFLIRTITLRSSNAGEVRKEGSSKRLPDAEFQIRREKGLCFKCNKCNEKYSADHKCKMKKQCDLGMFVETAHYSVILGLGTAIQGKGICESLEVQMKEWSVKEDFLPLELRGVDVILGMQWLYSLGVTVVDWKNLTLRFQDNGRQVCIKGNPSLIDSELEEFNEDMGRT</sequence>
<organism evidence="1 2">
    <name type="scientific">Cucumis melo var. makuwa</name>
    <name type="common">Oriental melon</name>
    <dbReference type="NCBI Taxonomy" id="1194695"/>
    <lineage>
        <taxon>Eukaryota</taxon>
        <taxon>Viridiplantae</taxon>
        <taxon>Streptophyta</taxon>
        <taxon>Embryophyta</taxon>
        <taxon>Tracheophyta</taxon>
        <taxon>Spermatophyta</taxon>
        <taxon>Magnoliopsida</taxon>
        <taxon>eudicotyledons</taxon>
        <taxon>Gunneridae</taxon>
        <taxon>Pentapetalae</taxon>
        <taxon>rosids</taxon>
        <taxon>fabids</taxon>
        <taxon>Cucurbitales</taxon>
        <taxon>Cucurbitaceae</taxon>
        <taxon>Benincaseae</taxon>
        <taxon>Cucumis</taxon>
    </lineage>
</organism>
<dbReference type="STRING" id="1194695.A0A5A7SL28"/>
<dbReference type="OrthoDB" id="1933597at2759"/>
<dbReference type="CDD" id="cd00303">
    <property type="entry name" value="retropepsin_like"/>
    <property type="match status" value="1"/>
</dbReference>
<proteinExistence type="predicted"/>
<dbReference type="AlphaFoldDB" id="A0A5A7SL28"/>
<dbReference type="Gene3D" id="2.40.70.10">
    <property type="entry name" value="Acid Proteases"/>
    <property type="match status" value="1"/>
</dbReference>
<dbReference type="InterPro" id="IPR021109">
    <property type="entry name" value="Peptidase_aspartic_dom_sf"/>
</dbReference>
<protein>
    <submittedName>
        <fullName evidence="1">Ty3-gypsy retrotransposon protein</fullName>
    </submittedName>
</protein>
<evidence type="ECO:0000313" key="1">
    <source>
        <dbReference type="EMBL" id="KAA0031792.1"/>
    </source>
</evidence>
<dbReference type="Proteomes" id="UP000321393">
    <property type="component" value="Unassembled WGS sequence"/>
</dbReference>
<gene>
    <name evidence="1" type="ORF">E6C27_scaffold848G00330</name>
</gene>